<name>A0A7W7LJ72_9ACTN</name>
<dbReference type="Proteomes" id="UP000556084">
    <property type="component" value="Unassembled WGS sequence"/>
</dbReference>
<proteinExistence type="predicted"/>
<keyword evidence="3" id="KW-1185">Reference proteome</keyword>
<evidence type="ECO:0000313" key="2">
    <source>
        <dbReference type="EMBL" id="MBB4891204.1"/>
    </source>
</evidence>
<comment type="caution">
    <text evidence="2">The sequence shown here is derived from an EMBL/GenBank/DDBJ whole genome shotgun (WGS) entry which is preliminary data.</text>
</comment>
<feature type="compositionally biased region" description="Polar residues" evidence="1">
    <location>
        <begin position="26"/>
        <end position="43"/>
    </location>
</feature>
<reference evidence="2 3" key="1">
    <citation type="submission" date="2020-08" db="EMBL/GenBank/DDBJ databases">
        <title>Genomic Encyclopedia of Type Strains, Phase III (KMG-III): the genomes of soil and plant-associated and newly described type strains.</title>
        <authorList>
            <person name="Whitman W."/>
        </authorList>
    </citation>
    <scope>NUCLEOTIDE SEQUENCE [LARGE SCALE GENOMIC DNA]</scope>
    <source>
        <strain evidence="2 3">CECT 3266</strain>
    </source>
</reference>
<organism evidence="2 3">
    <name type="scientific">Streptomyces olivoverticillatus</name>
    <dbReference type="NCBI Taxonomy" id="66427"/>
    <lineage>
        <taxon>Bacteria</taxon>
        <taxon>Bacillati</taxon>
        <taxon>Actinomycetota</taxon>
        <taxon>Actinomycetes</taxon>
        <taxon>Kitasatosporales</taxon>
        <taxon>Streptomycetaceae</taxon>
        <taxon>Streptomyces</taxon>
    </lineage>
</organism>
<protein>
    <submittedName>
        <fullName evidence="2">Uncharacterized protein</fullName>
    </submittedName>
</protein>
<gene>
    <name evidence="2" type="ORF">FHS39_000204</name>
</gene>
<dbReference type="EMBL" id="JACHJH010000001">
    <property type="protein sequence ID" value="MBB4891204.1"/>
    <property type="molecule type" value="Genomic_DNA"/>
</dbReference>
<accession>A0A7W7LJ72</accession>
<dbReference type="AlphaFoldDB" id="A0A7W7LJ72"/>
<sequence>MPAPCRLPTEQIERTESPSPAFETSYPWNPSGQPYPSNLQVIP</sequence>
<evidence type="ECO:0000256" key="1">
    <source>
        <dbReference type="SAM" id="MobiDB-lite"/>
    </source>
</evidence>
<feature type="region of interest" description="Disordered" evidence="1">
    <location>
        <begin position="1"/>
        <end position="43"/>
    </location>
</feature>
<evidence type="ECO:0000313" key="3">
    <source>
        <dbReference type="Proteomes" id="UP000556084"/>
    </source>
</evidence>